<name>A0A914H4J8_GLORO</name>
<sequence length="526" mass="60400">MAGRTLPQEDIWPAQMMCLTANKFLNPSIFLLQMDRGRKKRRLRATAYVCAGCKKEVPSDAKLPARKVREGGIWADEGPKYAHFWESILKTMYLKLRNVEKIECRVAQKYSDKPNDERTKIRDHACCNARATKKALYRAQKKRTKNIRTLQQLRRAESFPLWMGSDHYQELFMLHCSDELTIFSSPRQLALIKKSATIVSDGTFKMSPKGIFQVYRVFGFVGQTYALPLVTALMRGKTGVIYSRFWTKLREELNGVPGDLLISLANFDCEPASVNAFCVAFPERMGYMELYSSRDQNGIEFQRIVRKIGALQFCPPNYVRRSLHLIRNQIGQTPLEIAQKAALNEILDYYDTIYVDSKQLGPAVFFNHFDVSKHRTINHAESYHGRWLANFQELSRQPPPRPFADTEEIDGEIARQKQHITNFLNTDFDEDQFNEAMAQYYGRIGSLIGFNPVRRAGTDPYSLLANSLFTLFAFDPIRFRGIYRRAEVEKIMMNESAREMAEASLDENGLLAALSGRPSSEKGRRA</sequence>
<reference evidence="2" key="1">
    <citation type="submission" date="2022-11" db="UniProtKB">
        <authorList>
            <consortium name="WormBaseParasite"/>
        </authorList>
    </citation>
    <scope>IDENTIFICATION</scope>
</reference>
<evidence type="ECO:0000313" key="2">
    <source>
        <dbReference type="WBParaSite" id="Gr19_v10_g13778.t1"/>
    </source>
</evidence>
<protein>
    <submittedName>
        <fullName evidence="2">Transposase</fullName>
    </submittedName>
</protein>
<dbReference type="Proteomes" id="UP000887572">
    <property type="component" value="Unplaced"/>
</dbReference>
<accession>A0A914H4J8</accession>
<dbReference type="WBParaSite" id="Gr19_v10_g13778.t1">
    <property type="protein sequence ID" value="Gr19_v10_g13778.t1"/>
    <property type="gene ID" value="Gr19_v10_g13778"/>
</dbReference>
<organism evidence="1 2">
    <name type="scientific">Globodera rostochiensis</name>
    <name type="common">Golden nematode worm</name>
    <name type="synonym">Heterodera rostochiensis</name>
    <dbReference type="NCBI Taxonomy" id="31243"/>
    <lineage>
        <taxon>Eukaryota</taxon>
        <taxon>Metazoa</taxon>
        <taxon>Ecdysozoa</taxon>
        <taxon>Nematoda</taxon>
        <taxon>Chromadorea</taxon>
        <taxon>Rhabditida</taxon>
        <taxon>Tylenchina</taxon>
        <taxon>Tylenchomorpha</taxon>
        <taxon>Tylenchoidea</taxon>
        <taxon>Heteroderidae</taxon>
        <taxon>Heteroderinae</taxon>
        <taxon>Globodera</taxon>
    </lineage>
</organism>
<evidence type="ECO:0000313" key="1">
    <source>
        <dbReference type="Proteomes" id="UP000887572"/>
    </source>
</evidence>
<keyword evidence="1" id="KW-1185">Reference proteome</keyword>
<proteinExistence type="predicted"/>
<dbReference type="AlphaFoldDB" id="A0A914H4J8"/>